<dbReference type="GO" id="GO:0004485">
    <property type="term" value="F:methylcrotonoyl-CoA carboxylase activity"/>
    <property type="evidence" value="ECO:0007669"/>
    <property type="project" value="TreeGrafter"/>
</dbReference>
<dbReference type="PANTHER" id="PTHR22855:SF13">
    <property type="entry name" value="METHYLCROTONOYL-COA CARBOXYLASE BETA CHAIN, MITOCHONDRIAL"/>
    <property type="match status" value="1"/>
</dbReference>
<evidence type="ECO:0000313" key="3">
    <source>
        <dbReference type="EMBL" id="QYY41689.1"/>
    </source>
</evidence>
<keyword evidence="6" id="KW-1185">Reference proteome</keyword>
<evidence type="ECO:0000259" key="1">
    <source>
        <dbReference type="PROSITE" id="PS50980"/>
    </source>
</evidence>
<protein>
    <submittedName>
        <fullName evidence="4">Acetyl-CoA carboxylase, carboxyltransferase component</fullName>
    </submittedName>
    <submittedName>
        <fullName evidence="3">Acyl-CoA carboxylase subunit beta</fullName>
    </submittedName>
</protein>
<organism evidence="4 5">
    <name type="scientific">Aneurinibacillus thermoaerophilus</name>
    <dbReference type="NCBI Taxonomy" id="143495"/>
    <lineage>
        <taxon>Bacteria</taxon>
        <taxon>Bacillati</taxon>
        <taxon>Bacillota</taxon>
        <taxon>Bacilli</taxon>
        <taxon>Bacillales</taxon>
        <taxon>Paenibacillaceae</taxon>
        <taxon>Aneurinibacillus group</taxon>
        <taxon>Aneurinibacillus</taxon>
    </lineage>
</organism>
<dbReference type="InterPro" id="IPR011762">
    <property type="entry name" value="COA_CT_N"/>
</dbReference>
<dbReference type="RefSeq" id="WP_057898297.1">
    <property type="nucleotide sequence ID" value="NZ_CP080764.1"/>
</dbReference>
<dbReference type="GO" id="GO:1905202">
    <property type="term" value="C:methylcrotonoyl-CoA carboxylase complex"/>
    <property type="evidence" value="ECO:0007669"/>
    <property type="project" value="TreeGrafter"/>
</dbReference>
<dbReference type="GO" id="GO:0006552">
    <property type="term" value="P:L-leucine catabolic process"/>
    <property type="evidence" value="ECO:0007669"/>
    <property type="project" value="TreeGrafter"/>
</dbReference>
<keyword evidence="4" id="KW-0808">Transferase</keyword>
<dbReference type="GeneID" id="97142138"/>
<evidence type="ECO:0000259" key="2">
    <source>
        <dbReference type="PROSITE" id="PS50989"/>
    </source>
</evidence>
<dbReference type="Gene3D" id="3.90.226.10">
    <property type="entry name" value="2-enoyl-CoA Hydratase, Chain A, domain 1"/>
    <property type="match status" value="2"/>
</dbReference>
<reference evidence="3 6" key="2">
    <citation type="submission" date="2021-08" db="EMBL/GenBank/DDBJ databases">
        <title>Complete genome sequence of the strain Aneurinibacillus thermoaerophilus CCM 8960.</title>
        <authorList>
            <person name="Musilova J."/>
            <person name="Kourilova X."/>
            <person name="Pernicova I."/>
            <person name="Bezdicek M."/>
            <person name="Lengerova M."/>
            <person name="Obruca S."/>
            <person name="Sedlar K."/>
        </authorList>
    </citation>
    <scope>NUCLEOTIDE SEQUENCE [LARGE SCALE GENOMIC DNA]</scope>
    <source>
        <strain evidence="3 6">CCM 8960</strain>
    </source>
</reference>
<dbReference type="FunFam" id="3.90.226.10:FF:000041">
    <property type="entry name" value="Propionyl-CoA carboxylase subunit beta"/>
    <property type="match status" value="1"/>
</dbReference>
<dbReference type="InterPro" id="IPR011763">
    <property type="entry name" value="COA_CT_C"/>
</dbReference>
<proteinExistence type="predicted"/>
<dbReference type="InterPro" id="IPR029045">
    <property type="entry name" value="ClpP/crotonase-like_dom_sf"/>
</dbReference>
<dbReference type="PROSITE" id="PS50989">
    <property type="entry name" value="COA_CT_CTER"/>
    <property type="match status" value="1"/>
</dbReference>
<evidence type="ECO:0000313" key="6">
    <source>
        <dbReference type="Proteomes" id="UP000826616"/>
    </source>
</evidence>
<name>A0A1G7W7K9_ANETH</name>
<evidence type="ECO:0000313" key="4">
    <source>
        <dbReference type="EMBL" id="SDG67984.1"/>
    </source>
</evidence>
<dbReference type="PROSITE" id="PS50980">
    <property type="entry name" value="COA_CT_NTER"/>
    <property type="match status" value="1"/>
</dbReference>
<dbReference type="Proteomes" id="UP000198956">
    <property type="component" value="Unassembled WGS sequence"/>
</dbReference>
<dbReference type="GO" id="GO:0016740">
    <property type="term" value="F:transferase activity"/>
    <property type="evidence" value="ECO:0007669"/>
    <property type="project" value="UniProtKB-KW"/>
</dbReference>
<reference evidence="4 5" key="1">
    <citation type="submission" date="2016-10" db="EMBL/GenBank/DDBJ databases">
        <authorList>
            <person name="de Groot N.N."/>
        </authorList>
    </citation>
    <scope>NUCLEOTIDE SEQUENCE [LARGE SCALE GENOMIC DNA]</scope>
    <source>
        <strain evidence="4 5">L 420-91</strain>
    </source>
</reference>
<dbReference type="OrthoDB" id="9803706at2"/>
<dbReference type="Pfam" id="PF01039">
    <property type="entry name" value="Carboxyl_trans"/>
    <property type="match status" value="1"/>
</dbReference>
<dbReference type="PANTHER" id="PTHR22855">
    <property type="entry name" value="ACETYL, PROPIONYL, PYRUVATE, AND GLUTACONYL CARBOXYLASE-RELATED"/>
    <property type="match status" value="1"/>
</dbReference>
<dbReference type="SUPFAM" id="SSF52096">
    <property type="entry name" value="ClpP/crotonase"/>
    <property type="match status" value="2"/>
</dbReference>
<feature type="domain" description="CoA carboxyltransferase N-terminal" evidence="1">
    <location>
        <begin position="8"/>
        <end position="260"/>
    </location>
</feature>
<dbReference type="InterPro" id="IPR034733">
    <property type="entry name" value="AcCoA_carboxyl_beta"/>
</dbReference>
<dbReference type="EMBL" id="CP080764">
    <property type="protein sequence ID" value="QYY41689.1"/>
    <property type="molecule type" value="Genomic_DNA"/>
</dbReference>
<evidence type="ECO:0000313" key="5">
    <source>
        <dbReference type="Proteomes" id="UP000198956"/>
    </source>
</evidence>
<gene>
    <name evidence="3" type="ORF">K3F53_12215</name>
    <name evidence="4" type="ORF">SAMN04489735_100154</name>
</gene>
<dbReference type="EMBL" id="FNDE01000001">
    <property type="protein sequence ID" value="SDG67984.1"/>
    <property type="molecule type" value="Genomic_DNA"/>
</dbReference>
<accession>A0A1G7W7K9</accession>
<dbReference type="InterPro" id="IPR045190">
    <property type="entry name" value="MCCB/AccD1-like"/>
</dbReference>
<dbReference type="AlphaFoldDB" id="A0A1G7W7K9"/>
<feature type="domain" description="CoA carboxyltransferase C-terminal" evidence="2">
    <location>
        <begin position="263"/>
        <end position="513"/>
    </location>
</feature>
<sequence length="518" mass="56825">MSDTQQANQTLEQTLHERIEQIQRGGAEKYHAKNKEQNKLFVRDRLKLLFDDDFQLEDGLFANFMAGDLPADGVVTAMGKVNGQTVCVMANDSTVKAGSWGARTVEKIIRIQETAEKLRVPMIYLVDSAGARITDQIEMFPGRRGAGRIFYNQVKLSGMIPQVCVLFGPSAAGGAYIPAFCDIVIMVEGNASMYLGSPRMAEMVIGEKVTLEEMGGARMHCSVSGCGDVLASSEQEAIASARRYLSYFPANYQEKPPVEEARPPRTGVRSVEEIVPTNQNAPFNMYELIEAIVDEGSFYEIKKLFAAELITGLARMNGKPVGIIANQPRVKGGVLFVDSADKAARFINLCDAFGIPLIFLADVPGFMIGTKVERAGIIRHGAKMISAMSEATVPKISIIVRKAYGAGLYAMAGPAFEPDCCLALPTAQIAVMGPEAAVNAVYSNKINGIEDPKERQAFIMEKRKEYQQDIDIYRLASELIIDGIVEGSRLREELIDRLAAYSSKQLTFSHRKHPVYPV</sequence>
<dbReference type="Proteomes" id="UP000826616">
    <property type="component" value="Chromosome"/>
</dbReference>